<gene>
    <name evidence="2" type="ORF">CYMTET_42683</name>
</gene>
<protein>
    <submittedName>
        <fullName evidence="2">Uncharacterized protein</fullName>
    </submittedName>
</protein>
<sequence>MGLSAQEAHTVGSLPCRRGVTIRGRRFPPRGAGVIRHQNGPREVIEDPIRYFSHDRRFENSDTSSLTRGAGCEGTRKLT</sequence>
<feature type="region of interest" description="Disordered" evidence="1">
    <location>
        <begin position="59"/>
        <end position="79"/>
    </location>
</feature>
<evidence type="ECO:0000256" key="1">
    <source>
        <dbReference type="SAM" id="MobiDB-lite"/>
    </source>
</evidence>
<reference evidence="2 3" key="1">
    <citation type="journal article" date="2015" name="Genome Biol. Evol.">
        <title>Comparative Genomics of a Bacterivorous Green Alga Reveals Evolutionary Causalities and Consequences of Phago-Mixotrophic Mode of Nutrition.</title>
        <authorList>
            <person name="Burns J.A."/>
            <person name="Paasch A."/>
            <person name="Narechania A."/>
            <person name="Kim E."/>
        </authorList>
    </citation>
    <scope>NUCLEOTIDE SEQUENCE [LARGE SCALE GENOMIC DNA]</scope>
    <source>
        <strain evidence="2 3">PLY_AMNH</strain>
    </source>
</reference>
<dbReference type="EMBL" id="LGRX02028627">
    <property type="protein sequence ID" value="KAK3247837.1"/>
    <property type="molecule type" value="Genomic_DNA"/>
</dbReference>
<keyword evidence="3" id="KW-1185">Reference proteome</keyword>
<evidence type="ECO:0000313" key="3">
    <source>
        <dbReference type="Proteomes" id="UP001190700"/>
    </source>
</evidence>
<evidence type="ECO:0000313" key="2">
    <source>
        <dbReference type="EMBL" id="KAK3247837.1"/>
    </source>
</evidence>
<name>A0AAE0F1F2_9CHLO</name>
<comment type="caution">
    <text evidence="2">The sequence shown here is derived from an EMBL/GenBank/DDBJ whole genome shotgun (WGS) entry which is preliminary data.</text>
</comment>
<organism evidence="2 3">
    <name type="scientific">Cymbomonas tetramitiformis</name>
    <dbReference type="NCBI Taxonomy" id="36881"/>
    <lineage>
        <taxon>Eukaryota</taxon>
        <taxon>Viridiplantae</taxon>
        <taxon>Chlorophyta</taxon>
        <taxon>Pyramimonadophyceae</taxon>
        <taxon>Pyramimonadales</taxon>
        <taxon>Pyramimonadaceae</taxon>
        <taxon>Cymbomonas</taxon>
    </lineage>
</organism>
<dbReference type="Proteomes" id="UP001190700">
    <property type="component" value="Unassembled WGS sequence"/>
</dbReference>
<accession>A0AAE0F1F2</accession>
<proteinExistence type="predicted"/>
<dbReference type="AlphaFoldDB" id="A0AAE0F1F2"/>